<dbReference type="EMBL" id="OU503051">
    <property type="protein sequence ID" value="CAI9778906.1"/>
    <property type="molecule type" value="Genomic_DNA"/>
</dbReference>
<dbReference type="Proteomes" id="UP000834106">
    <property type="component" value="Chromosome 16"/>
</dbReference>
<feature type="coiled-coil region" evidence="1">
    <location>
        <begin position="203"/>
        <end position="230"/>
    </location>
</feature>
<dbReference type="PANTHER" id="PTHR47347">
    <property type="entry name" value="GOLGIN CANDIDATE 5"/>
    <property type="match status" value="1"/>
</dbReference>
<proteinExistence type="predicted"/>
<sequence length="241" mass="26840">MSSKGRVFCPKSLFLLLPIKNGFSDEQEEKFVADGVFFAELNEVLTQPAKNFQEKISEEELPKTLELVEPDSASPMSQIEVTAAASSINEVSDLVESTDEHKSQEEDVKEISTVQDLNVLSDDQAEKGEPTCSDSPTSDEVRIPKDYSESSLPALQHEDAKPSVEVHENDVVRKSVEVEQQITIENDVKEQQCLSSGSNSSDVEEFALELEKLKKDMKMMEIALQGAARQAQVILSWITRF</sequence>
<feature type="region of interest" description="Disordered" evidence="2">
    <location>
        <begin position="118"/>
        <end position="143"/>
    </location>
</feature>
<gene>
    <name evidence="3" type="ORF">FPE_LOCUS26336</name>
</gene>
<keyword evidence="1" id="KW-0175">Coiled coil</keyword>
<organism evidence="3 4">
    <name type="scientific">Fraxinus pennsylvanica</name>
    <dbReference type="NCBI Taxonomy" id="56036"/>
    <lineage>
        <taxon>Eukaryota</taxon>
        <taxon>Viridiplantae</taxon>
        <taxon>Streptophyta</taxon>
        <taxon>Embryophyta</taxon>
        <taxon>Tracheophyta</taxon>
        <taxon>Spermatophyta</taxon>
        <taxon>Magnoliopsida</taxon>
        <taxon>eudicotyledons</taxon>
        <taxon>Gunneridae</taxon>
        <taxon>Pentapetalae</taxon>
        <taxon>asterids</taxon>
        <taxon>lamiids</taxon>
        <taxon>Lamiales</taxon>
        <taxon>Oleaceae</taxon>
        <taxon>Oleeae</taxon>
        <taxon>Fraxinus</taxon>
    </lineage>
</organism>
<dbReference type="AlphaFoldDB" id="A0AAD2A0C8"/>
<evidence type="ECO:0000256" key="1">
    <source>
        <dbReference type="SAM" id="Coils"/>
    </source>
</evidence>
<evidence type="ECO:0000313" key="3">
    <source>
        <dbReference type="EMBL" id="CAI9778906.1"/>
    </source>
</evidence>
<reference evidence="3" key="1">
    <citation type="submission" date="2023-05" db="EMBL/GenBank/DDBJ databases">
        <authorList>
            <person name="Huff M."/>
        </authorList>
    </citation>
    <scope>NUCLEOTIDE SEQUENCE</scope>
</reference>
<evidence type="ECO:0000256" key="2">
    <source>
        <dbReference type="SAM" id="MobiDB-lite"/>
    </source>
</evidence>
<keyword evidence="4" id="KW-1185">Reference proteome</keyword>
<protein>
    <submittedName>
        <fullName evidence="3">Uncharacterized protein</fullName>
    </submittedName>
</protein>
<evidence type="ECO:0000313" key="4">
    <source>
        <dbReference type="Proteomes" id="UP000834106"/>
    </source>
</evidence>
<name>A0AAD2A0C8_9LAMI</name>
<accession>A0AAD2A0C8</accession>
<dbReference type="PANTHER" id="PTHR47347:SF2">
    <property type="entry name" value="GOLGIN CANDIDATE 5"/>
    <property type="match status" value="1"/>
</dbReference>